<keyword evidence="4" id="KW-0732">Signal</keyword>
<evidence type="ECO:0000256" key="3">
    <source>
        <dbReference type="SAM" id="Coils"/>
    </source>
</evidence>
<dbReference type="STRING" id="389348.PNK_0197"/>
<keyword evidence="7" id="KW-1185">Reference proteome</keyword>
<feature type="signal peptide" evidence="4">
    <location>
        <begin position="1"/>
        <end position="20"/>
    </location>
</feature>
<reference evidence="7" key="1">
    <citation type="submission" date="2015-09" db="EMBL/GenBank/DDBJ databases">
        <authorList>
            <person name="Bertelli C."/>
        </authorList>
    </citation>
    <scope>NUCLEOTIDE SEQUENCE [LARGE SCALE GENOMIC DNA]</scope>
    <source>
        <strain evidence="7">KNic</strain>
    </source>
</reference>
<dbReference type="NCBIfam" id="TIGR02464">
    <property type="entry name" value="ribofla_fusion"/>
    <property type="match status" value="1"/>
</dbReference>
<feature type="domain" description="NADAR" evidence="5">
    <location>
        <begin position="92"/>
        <end position="228"/>
    </location>
</feature>
<evidence type="ECO:0000256" key="2">
    <source>
        <dbReference type="ARBA" id="ARBA00000751"/>
    </source>
</evidence>
<dbReference type="RefSeq" id="WP_059059744.1">
    <property type="nucleotide sequence ID" value="NZ_LN879502.1"/>
</dbReference>
<dbReference type="InterPro" id="IPR037238">
    <property type="entry name" value="YbiA-like_sf"/>
</dbReference>
<evidence type="ECO:0000313" key="7">
    <source>
        <dbReference type="Proteomes" id="UP000069902"/>
    </source>
</evidence>
<dbReference type="FunCoup" id="A0A0U5K163">
    <property type="interactions" value="62"/>
</dbReference>
<dbReference type="PATRIC" id="fig|389348.3.peg.228"/>
<dbReference type="KEGG" id="pnl:PNK_0197"/>
<dbReference type="AlphaFoldDB" id="A0A0U5K163"/>
<comment type="catalytic activity">
    <reaction evidence="2">
        <text>2,5-diamino-6-hydroxy-4-(5-phosphoribosylamino)-pyrimidine + H2O = 2,5,6-triamino-4-hydroxypyrimidine + D-ribose 5-phosphate</text>
        <dbReference type="Rhea" id="RHEA:23436"/>
        <dbReference type="ChEBI" id="CHEBI:15377"/>
        <dbReference type="ChEBI" id="CHEBI:58614"/>
        <dbReference type="ChEBI" id="CHEBI:78346"/>
        <dbReference type="ChEBI" id="CHEBI:137796"/>
    </reaction>
</comment>
<dbReference type="InParanoid" id="A0A0U5K163"/>
<evidence type="ECO:0000313" key="6">
    <source>
        <dbReference type="EMBL" id="CUI15835.1"/>
    </source>
</evidence>
<dbReference type="Proteomes" id="UP000069902">
    <property type="component" value="Chromosome cPNK"/>
</dbReference>
<dbReference type="CDD" id="cd15457">
    <property type="entry name" value="NADAR"/>
    <property type="match status" value="1"/>
</dbReference>
<proteinExistence type="predicted"/>
<organism evidence="6 7">
    <name type="scientific">Candidatus Protochlamydia naegleriophila</name>
    <dbReference type="NCBI Taxonomy" id="389348"/>
    <lineage>
        <taxon>Bacteria</taxon>
        <taxon>Pseudomonadati</taxon>
        <taxon>Chlamydiota</taxon>
        <taxon>Chlamydiia</taxon>
        <taxon>Parachlamydiales</taxon>
        <taxon>Parachlamydiaceae</taxon>
        <taxon>Candidatus Protochlamydia</taxon>
    </lineage>
</organism>
<dbReference type="Gene3D" id="1.10.357.40">
    <property type="entry name" value="YbiA-like"/>
    <property type="match status" value="1"/>
</dbReference>
<dbReference type="EMBL" id="LN879502">
    <property type="protein sequence ID" value="CUI15835.1"/>
    <property type="molecule type" value="Genomic_DNA"/>
</dbReference>
<accession>A0A0U5K163</accession>
<comment type="catalytic activity">
    <reaction evidence="1">
        <text>5-amino-6-(5-phospho-D-ribosylamino)uracil + H2O = 5,6-diaminouracil + D-ribose 5-phosphate</text>
        <dbReference type="Rhea" id="RHEA:55020"/>
        <dbReference type="ChEBI" id="CHEBI:15377"/>
        <dbReference type="ChEBI" id="CHEBI:46252"/>
        <dbReference type="ChEBI" id="CHEBI:58453"/>
        <dbReference type="ChEBI" id="CHEBI:78346"/>
    </reaction>
</comment>
<dbReference type="SUPFAM" id="SSF143990">
    <property type="entry name" value="YbiA-like"/>
    <property type="match status" value="1"/>
</dbReference>
<sequence>MIIKKLNRLLMSCISLTLLASWALPTAASRQQVTPLYDAETIQAARLEAEKEHKKKKKKSHKVTIEDLRFAHLARQKNKLAYFADRDGYIWFYDKENKYTYFWVNFYPASVKAWNVKFACAEAAFQAAKFNHKPNLFARFAHLNGEEAWKLAKRHSYEQRADWYQVRDGIMLEVLRAKFNQHSNLAQLLVATGDAYLVEHTDRDAYWADGGDGKGKNRLGQLLMRIRGEKGGIGEVSKPSKYRKFASD</sequence>
<evidence type="ECO:0000256" key="4">
    <source>
        <dbReference type="SAM" id="SignalP"/>
    </source>
</evidence>
<dbReference type="Pfam" id="PF08719">
    <property type="entry name" value="NADAR"/>
    <property type="match status" value="1"/>
</dbReference>
<protein>
    <submittedName>
        <fullName evidence="6">DUF1768-domain containing protein</fullName>
    </submittedName>
</protein>
<feature type="coiled-coil region" evidence="3">
    <location>
        <begin position="37"/>
        <end position="64"/>
    </location>
</feature>
<gene>
    <name evidence="6" type="ORF">PNK_0197</name>
</gene>
<keyword evidence="3" id="KW-0175">Coiled coil</keyword>
<evidence type="ECO:0000259" key="5">
    <source>
        <dbReference type="Pfam" id="PF08719"/>
    </source>
</evidence>
<feature type="chain" id="PRO_5006860655" evidence="4">
    <location>
        <begin position="21"/>
        <end position="248"/>
    </location>
</feature>
<name>A0A0U5K163_9BACT</name>
<dbReference type="InterPro" id="IPR012816">
    <property type="entry name" value="NADAR"/>
</dbReference>
<evidence type="ECO:0000256" key="1">
    <source>
        <dbReference type="ARBA" id="ARBA00000022"/>
    </source>
</evidence>